<organism evidence="1">
    <name type="scientific">marine sediment metagenome</name>
    <dbReference type="NCBI Taxonomy" id="412755"/>
    <lineage>
        <taxon>unclassified sequences</taxon>
        <taxon>metagenomes</taxon>
        <taxon>ecological metagenomes</taxon>
    </lineage>
</organism>
<accession>X1LVC5</accession>
<protein>
    <submittedName>
        <fullName evidence="1">Uncharacterized protein</fullName>
    </submittedName>
</protein>
<dbReference type="EMBL" id="BARV01001597">
    <property type="protein sequence ID" value="GAH98073.1"/>
    <property type="molecule type" value="Genomic_DNA"/>
</dbReference>
<reference evidence="1" key="1">
    <citation type="journal article" date="2014" name="Front. Microbiol.">
        <title>High frequency of phylogenetically diverse reductive dehalogenase-homologous genes in deep subseafloor sedimentary metagenomes.</title>
        <authorList>
            <person name="Kawai M."/>
            <person name="Futagami T."/>
            <person name="Toyoda A."/>
            <person name="Takaki Y."/>
            <person name="Nishi S."/>
            <person name="Hori S."/>
            <person name="Arai W."/>
            <person name="Tsubouchi T."/>
            <person name="Morono Y."/>
            <person name="Uchiyama I."/>
            <person name="Ito T."/>
            <person name="Fujiyama A."/>
            <person name="Inagaki F."/>
            <person name="Takami H."/>
        </authorList>
    </citation>
    <scope>NUCLEOTIDE SEQUENCE</scope>
    <source>
        <strain evidence="1">Expedition CK06-06</strain>
    </source>
</reference>
<sequence length="97" mass="10746">MGSYESIAAIDTKYWDASAEEEHHWDMTITNMDTIPISGTAQVALILTEISSAIMTEKRVRCRKCGNVMTVPLTQTKIKCTNCGNEFIVPFFGGNIV</sequence>
<comment type="caution">
    <text evidence="1">The sequence shown here is derived from an EMBL/GenBank/DDBJ whole genome shotgun (WGS) entry which is preliminary data.</text>
</comment>
<dbReference type="AlphaFoldDB" id="X1LVC5"/>
<evidence type="ECO:0000313" key="1">
    <source>
        <dbReference type="EMBL" id="GAH98073.1"/>
    </source>
</evidence>
<proteinExistence type="predicted"/>
<name>X1LVC5_9ZZZZ</name>
<gene>
    <name evidence="1" type="ORF">S06H3_04529</name>
</gene>